<reference evidence="6" key="1">
    <citation type="journal article" date="2019" name="Int. J. Syst. Evol. Microbiol.">
        <title>The Global Catalogue of Microorganisms (GCM) 10K type strain sequencing project: providing services to taxonomists for standard genome sequencing and annotation.</title>
        <authorList>
            <consortium name="The Broad Institute Genomics Platform"/>
            <consortium name="The Broad Institute Genome Sequencing Center for Infectious Disease"/>
            <person name="Wu L."/>
            <person name="Ma J."/>
        </authorList>
    </citation>
    <scope>NUCLEOTIDE SEQUENCE [LARGE SCALE GENOMIC DNA]</scope>
    <source>
        <strain evidence="6">CCUG 62953</strain>
    </source>
</reference>
<dbReference type="InterPro" id="IPR001932">
    <property type="entry name" value="PPM-type_phosphatase-like_dom"/>
</dbReference>
<evidence type="ECO:0000259" key="4">
    <source>
        <dbReference type="PROSITE" id="PS50110"/>
    </source>
</evidence>
<dbReference type="Proteomes" id="UP001597135">
    <property type="component" value="Unassembled WGS sequence"/>
</dbReference>
<dbReference type="InterPro" id="IPR052016">
    <property type="entry name" value="Bact_Sigma-Reg"/>
</dbReference>
<dbReference type="Gene3D" id="3.60.40.10">
    <property type="entry name" value="PPM-type phosphatase domain"/>
    <property type="match status" value="1"/>
</dbReference>
<sequence length="431" mass="46684">MFIAMPTLTAAVRPDVTDSTTPSLGAGVIRHVLVVDDSPSQRELLSRLIRRWGFDVRSAASGAEALALCREQPPDMVFSDWMMPGMDGLEFCRRFRRFTGPEYGYFTLITSKSDKTEIAQGLDAGADDLLVKPLNAEELRARISAGARLVAMQRELAAKSRDLAETLERLQEAYDTLDRDLRQARRIQESLVPDRERRFGPHRVSLMLQPCGHVGGDLVGVVSPGLGRIGLYGLDVSGHGITSAMVAARVAGYLNDAFPEQNLAMSPRGAFYALQPPAEVASRLNRRLTTDPGVEEYLTLCYATVDFAQGRVELVQAGHPPPLLIRADGTLEFLGSGGLPIGLVDHVTHDSLKLTLAPGDRLLIYSDGLTETETRDGSLLGEDGLTALVREALPLCGSEFLGALFNGALATMKRRDLPADDISAALLEFGA</sequence>
<dbReference type="RefSeq" id="WP_386805474.1">
    <property type="nucleotide sequence ID" value="NZ_JBHTMU010000036.1"/>
</dbReference>
<dbReference type="SMART" id="SM00448">
    <property type="entry name" value="REC"/>
    <property type="match status" value="1"/>
</dbReference>
<feature type="domain" description="Response regulatory" evidence="4">
    <location>
        <begin position="31"/>
        <end position="147"/>
    </location>
</feature>
<dbReference type="Gene3D" id="3.40.50.2300">
    <property type="match status" value="1"/>
</dbReference>
<keyword evidence="1 5" id="KW-0378">Hydrolase</keyword>
<keyword evidence="2" id="KW-0597">Phosphoprotein</keyword>
<dbReference type="SUPFAM" id="SSF52172">
    <property type="entry name" value="CheY-like"/>
    <property type="match status" value="1"/>
</dbReference>
<dbReference type="Pfam" id="PF00072">
    <property type="entry name" value="Response_reg"/>
    <property type="match status" value="1"/>
</dbReference>
<dbReference type="EC" id="3.1.3.16" evidence="5"/>
<dbReference type="InterPro" id="IPR001789">
    <property type="entry name" value="Sig_transdc_resp-reg_receiver"/>
</dbReference>
<accession>A0ABW3ZM19</accession>
<evidence type="ECO:0000256" key="1">
    <source>
        <dbReference type="ARBA" id="ARBA00022801"/>
    </source>
</evidence>
<dbReference type="SUPFAM" id="SSF81606">
    <property type="entry name" value="PP2C-like"/>
    <property type="match status" value="1"/>
</dbReference>
<dbReference type="EMBL" id="JBHTMU010000036">
    <property type="protein sequence ID" value="MFD1344023.1"/>
    <property type="molecule type" value="Genomic_DNA"/>
</dbReference>
<dbReference type="PANTHER" id="PTHR43156:SF2">
    <property type="entry name" value="STAGE II SPORULATION PROTEIN E"/>
    <property type="match status" value="1"/>
</dbReference>
<feature type="modified residue" description="4-aspartylphosphate" evidence="2">
    <location>
        <position position="80"/>
    </location>
</feature>
<feature type="coiled-coil region" evidence="3">
    <location>
        <begin position="149"/>
        <end position="187"/>
    </location>
</feature>
<evidence type="ECO:0000313" key="6">
    <source>
        <dbReference type="Proteomes" id="UP001597135"/>
    </source>
</evidence>
<dbReference type="SMART" id="SM00331">
    <property type="entry name" value="PP2C_SIG"/>
    <property type="match status" value="1"/>
</dbReference>
<dbReference type="InterPro" id="IPR036457">
    <property type="entry name" value="PPM-type-like_dom_sf"/>
</dbReference>
<comment type="caution">
    <text evidence="5">The sequence shown here is derived from an EMBL/GenBank/DDBJ whole genome shotgun (WGS) entry which is preliminary data.</text>
</comment>
<evidence type="ECO:0000313" key="5">
    <source>
        <dbReference type="EMBL" id="MFD1344023.1"/>
    </source>
</evidence>
<evidence type="ECO:0000256" key="2">
    <source>
        <dbReference type="PROSITE-ProRule" id="PRU00169"/>
    </source>
</evidence>
<keyword evidence="3" id="KW-0175">Coiled coil</keyword>
<gene>
    <name evidence="5" type="ORF">ACFQ4E_16455</name>
</gene>
<protein>
    <submittedName>
        <fullName evidence="5">PP2C family protein-serine/threonine phosphatase</fullName>
        <ecNumber evidence="5">3.1.3.16</ecNumber>
    </submittedName>
</protein>
<proteinExistence type="predicted"/>
<dbReference type="InterPro" id="IPR011006">
    <property type="entry name" value="CheY-like_superfamily"/>
</dbReference>
<dbReference type="Pfam" id="PF07228">
    <property type="entry name" value="SpoIIE"/>
    <property type="match status" value="1"/>
</dbReference>
<dbReference type="GO" id="GO:0004722">
    <property type="term" value="F:protein serine/threonine phosphatase activity"/>
    <property type="evidence" value="ECO:0007669"/>
    <property type="project" value="UniProtKB-EC"/>
</dbReference>
<organism evidence="5 6">
    <name type="scientific">Litorisediminicola beolgyonensis</name>
    <dbReference type="NCBI Taxonomy" id="1173614"/>
    <lineage>
        <taxon>Bacteria</taxon>
        <taxon>Pseudomonadati</taxon>
        <taxon>Pseudomonadota</taxon>
        <taxon>Alphaproteobacteria</taxon>
        <taxon>Rhodobacterales</taxon>
        <taxon>Paracoccaceae</taxon>
        <taxon>Litorisediminicola</taxon>
    </lineage>
</organism>
<evidence type="ECO:0000256" key="3">
    <source>
        <dbReference type="SAM" id="Coils"/>
    </source>
</evidence>
<dbReference type="PROSITE" id="PS50110">
    <property type="entry name" value="RESPONSE_REGULATORY"/>
    <property type="match status" value="1"/>
</dbReference>
<name>A0ABW3ZM19_9RHOB</name>
<keyword evidence="6" id="KW-1185">Reference proteome</keyword>
<dbReference type="PANTHER" id="PTHR43156">
    <property type="entry name" value="STAGE II SPORULATION PROTEIN E-RELATED"/>
    <property type="match status" value="1"/>
</dbReference>